<name>A0ABM5KTU5_DIAVI</name>
<dbReference type="Pfam" id="PF03564">
    <property type="entry name" value="DUF1759"/>
    <property type="match status" value="1"/>
</dbReference>
<dbReference type="Proteomes" id="UP001652700">
    <property type="component" value="Unplaced"/>
</dbReference>
<accession>A0ABM5KTU5</accession>
<keyword evidence="2" id="KW-1185">Reference proteome</keyword>
<dbReference type="Gene3D" id="3.10.10.10">
    <property type="entry name" value="HIV Type 1 Reverse Transcriptase, subunit A, domain 1"/>
    <property type="match status" value="1"/>
</dbReference>
<dbReference type="RefSeq" id="XP_050513615.1">
    <property type="nucleotide sequence ID" value="XM_050657658.1"/>
</dbReference>
<dbReference type="PANTHER" id="PTHR47331:SF5">
    <property type="entry name" value="RIBONUCLEASE H"/>
    <property type="match status" value="1"/>
</dbReference>
<dbReference type="InterPro" id="IPR005312">
    <property type="entry name" value="DUF1759"/>
</dbReference>
<dbReference type="InterPro" id="IPR043128">
    <property type="entry name" value="Rev_trsase/Diguanyl_cyclase"/>
</dbReference>
<evidence type="ECO:0000313" key="2">
    <source>
        <dbReference type="Proteomes" id="UP001652700"/>
    </source>
</evidence>
<dbReference type="PROSITE" id="PS00141">
    <property type="entry name" value="ASP_PROTEASE"/>
    <property type="match status" value="1"/>
</dbReference>
<dbReference type="PANTHER" id="PTHR47331">
    <property type="entry name" value="PHD-TYPE DOMAIN-CONTAINING PROTEIN"/>
    <property type="match status" value="1"/>
</dbReference>
<dbReference type="InterPro" id="IPR043502">
    <property type="entry name" value="DNA/RNA_pol_sf"/>
</dbReference>
<dbReference type="Gene3D" id="3.30.70.270">
    <property type="match status" value="1"/>
</dbReference>
<dbReference type="EnsemblMetazoa" id="XM_050657658.1">
    <property type="protein sequence ID" value="XP_050513615.1"/>
    <property type="gene ID" value="LOC126889399"/>
</dbReference>
<dbReference type="InterPro" id="IPR001969">
    <property type="entry name" value="Aspartic_peptidase_AS"/>
</dbReference>
<reference evidence="1" key="1">
    <citation type="submission" date="2025-05" db="UniProtKB">
        <authorList>
            <consortium name="EnsemblMetazoa"/>
        </authorList>
    </citation>
    <scope>IDENTIFICATION</scope>
</reference>
<dbReference type="GeneID" id="126889399"/>
<dbReference type="SUPFAM" id="SSF56672">
    <property type="entry name" value="DNA/RNA polymerases"/>
    <property type="match status" value="1"/>
</dbReference>
<proteinExistence type="predicted"/>
<protein>
    <recommendedName>
        <fullName evidence="3">CCHC-type domain-containing protein</fullName>
    </recommendedName>
</protein>
<evidence type="ECO:0008006" key="3">
    <source>
        <dbReference type="Google" id="ProtNLM"/>
    </source>
</evidence>
<evidence type="ECO:0000313" key="1">
    <source>
        <dbReference type="EnsemblMetazoa" id="XP_050513615.1"/>
    </source>
</evidence>
<organism evidence="1 2">
    <name type="scientific">Diabrotica virgifera virgifera</name>
    <name type="common">western corn rootworm</name>
    <dbReference type="NCBI Taxonomy" id="50390"/>
    <lineage>
        <taxon>Eukaryota</taxon>
        <taxon>Metazoa</taxon>
        <taxon>Ecdysozoa</taxon>
        <taxon>Arthropoda</taxon>
        <taxon>Hexapoda</taxon>
        <taxon>Insecta</taxon>
        <taxon>Pterygota</taxon>
        <taxon>Neoptera</taxon>
        <taxon>Endopterygota</taxon>
        <taxon>Coleoptera</taxon>
        <taxon>Polyphaga</taxon>
        <taxon>Cucujiformia</taxon>
        <taxon>Chrysomeloidea</taxon>
        <taxon>Chrysomelidae</taxon>
        <taxon>Galerucinae</taxon>
        <taxon>Diabroticina</taxon>
        <taxon>Diabroticites</taxon>
        <taxon>Diabrotica</taxon>
    </lineage>
</organism>
<sequence length="1136" mass="129433">MAEIEAKKKHRKVLRTSFTKAGNRLYSLFKRSEPDFDAIETDWTCFELKYTKLQVADNEIYSEMLVEATEENLLAEMEDCDGYKMRFTELHMLFKRLVNARNEVKVVDDSGNSVSSEEELKGKRRFKLPSIQFKRYDGNIKGWLPFWSQFKKIHDDSFIDKCDKIEYLIQATVEGSRARQLVTSFPMVADNYQKIIECMQARFGREDLQIEIYVRELLKLVLENSMATQKLELSLLYDSIETQLRALDTLGITSDKYAAILYPLIESCLPQDILRIWQRSSFCNTASSADRNLGSNLSLNSNMNKDTTLELKLVNLMSFLRSEVENEQKISLASDGFGLAQNFSNLNLKSDSEHVRKRNVKREPLFYTAAGLLNSTDVVKCLFCDGAHESTSCFKAQKMNLEEKKNCLSKHKACFFCLKGGHQARKCRTRLRCILCSKSHVPLMCPNLSTRKFPDLTDKQNVDNTPKDQTLSNFTHTHVFMQTVRVNLKGPNGTCVVRALIDSGSQRSYLLKSVALGLEAKRREKIVHCLFGGTESNSTHFCYDVLASHGDYTYNMEVLDQSYICNEIPSAIYGPWAQELKSLNIELSDTEGSGPIELLLGLNVADIFYTGRRHILPSGLVAVETYFGWTIMGKSANTSPGSQANMTCLSLFVNPSITELWELDVLGIQEPSEKKSKDQLALAAKELFLQTVIINQEGRYEVGLPWLEGHPSLPANFNVAKRRLHSVVSKLKRDNLFSRYNEVFQEWENLKIIEKTNSDSTTGHFLPHRPVLKEGSTTAVRPVFDASAREKNKPSLNQCLEKGPNLIESIPLLLLKFRKFEIGVVSDIKKAFLQISVNKNDSEFLKFLWLNDNGEEIVLRHKRVVFGVNCSPFLLGATIDYHLSKCLENCSLPNAKYSQETIERLAKSFYVDNCICSMTNRESLNTFIREAVSAMSDAQFDLRGWEFSGNSDNFLTMPKWARGKLQDHYEDSAILHLERANQIKKAVLQVISGQKTLREAAAINSISKSALQRHVSKYKALSGDETEKYDFTQKHGYKSVFTEAQEAMLAQYLLDASYMCYGLTERETRILAYSFAITNSIVIPDSWNLNGAVGTGWMKNFRHRNSRLKLRTPEATRLKKMNVSKKHWHKILRLSS</sequence>